<feature type="region of interest" description="Disordered" evidence="1">
    <location>
        <begin position="21"/>
        <end position="46"/>
    </location>
</feature>
<keyword evidence="3" id="KW-1185">Reference proteome</keyword>
<reference evidence="2 3" key="1">
    <citation type="journal article" date="2017" name="Curr. Biol.">
        <title>Genome architecture and evolution of a unichromosomal asexual nematode.</title>
        <authorList>
            <person name="Fradin H."/>
            <person name="Zegar C."/>
            <person name="Gutwein M."/>
            <person name="Lucas J."/>
            <person name="Kovtun M."/>
            <person name="Corcoran D."/>
            <person name="Baugh L.R."/>
            <person name="Kiontke K."/>
            <person name="Gunsalus K."/>
            <person name="Fitch D.H."/>
            <person name="Piano F."/>
        </authorList>
    </citation>
    <scope>NUCLEOTIDE SEQUENCE [LARGE SCALE GENOMIC DNA]</scope>
    <source>
        <strain evidence="2">PF1309</strain>
    </source>
</reference>
<proteinExistence type="predicted"/>
<gene>
    <name evidence="2" type="ORF">WR25_01551</name>
</gene>
<organism evidence="2 3">
    <name type="scientific">Diploscapter pachys</name>
    <dbReference type="NCBI Taxonomy" id="2018661"/>
    <lineage>
        <taxon>Eukaryota</taxon>
        <taxon>Metazoa</taxon>
        <taxon>Ecdysozoa</taxon>
        <taxon>Nematoda</taxon>
        <taxon>Chromadorea</taxon>
        <taxon>Rhabditida</taxon>
        <taxon>Rhabditina</taxon>
        <taxon>Rhabditomorpha</taxon>
        <taxon>Rhabditoidea</taxon>
        <taxon>Rhabditidae</taxon>
        <taxon>Diploscapter</taxon>
    </lineage>
</organism>
<dbReference type="AlphaFoldDB" id="A0A2A2K5K0"/>
<feature type="compositionally biased region" description="Basic and acidic residues" evidence="1">
    <location>
        <begin position="37"/>
        <end position="46"/>
    </location>
</feature>
<evidence type="ECO:0000313" key="3">
    <source>
        <dbReference type="Proteomes" id="UP000218231"/>
    </source>
</evidence>
<dbReference type="Proteomes" id="UP000218231">
    <property type="component" value="Unassembled WGS sequence"/>
</dbReference>
<comment type="caution">
    <text evidence="2">The sequence shown here is derived from an EMBL/GenBank/DDBJ whole genome shotgun (WGS) entry which is preliminary data.</text>
</comment>
<sequence length="80" mass="9010">MKTSTRDVHLGFMYKISKKNVKSNEAKGSATGVTTEESAKEENVPVDKDKPMVFTFVGRHNPQTLPLEKLAEKSELFRQV</sequence>
<evidence type="ECO:0000256" key="1">
    <source>
        <dbReference type="SAM" id="MobiDB-lite"/>
    </source>
</evidence>
<name>A0A2A2K5K0_9BILA</name>
<accession>A0A2A2K5K0</accession>
<protein>
    <submittedName>
        <fullName evidence="2">Uncharacterized protein</fullName>
    </submittedName>
</protein>
<dbReference type="EMBL" id="LIAE01009574">
    <property type="protein sequence ID" value="PAV69208.1"/>
    <property type="molecule type" value="Genomic_DNA"/>
</dbReference>
<evidence type="ECO:0000313" key="2">
    <source>
        <dbReference type="EMBL" id="PAV69208.1"/>
    </source>
</evidence>